<evidence type="ECO:0000259" key="6">
    <source>
        <dbReference type="PROSITE" id="PS51325"/>
    </source>
</evidence>
<keyword evidence="1 5" id="KW-0805">Transcription regulation</keyword>
<evidence type="ECO:0000256" key="1">
    <source>
        <dbReference type="ARBA" id="ARBA00023015"/>
    </source>
</evidence>
<keyword evidence="3 5" id="KW-0804">Transcription</keyword>
<evidence type="ECO:0000256" key="2">
    <source>
        <dbReference type="ARBA" id="ARBA00023125"/>
    </source>
</evidence>
<dbReference type="InterPro" id="IPR006856">
    <property type="entry name" value="MATalpha_HMGbox"/>
</dbReference>
<name>A0A3S9NLP1_9ASCO</name>
<organism evidence="7">
    <name type="scientific">Suhomyces bolitotheri</name>
    <dbReference type="NCBI Taxonomy" id="246028"/>
    <lineage>
        <taxon>Eukaryota</taxon>
        <taxon>Fungi</taxon>
        <taxon>Dikarya</taxon>
        <taxon>Ascomycota</taxon>
        <taxon>Saccharomycotina</taxon>
        <taxon>Pichiomycetes</taxon>
        <taxon>Debaryomycetaceae</taxon>
        <taxon>Suhomyces</taxon>
    </lineage>
</organism>
<sequence>MKAKNKEYRVSKEYLLATSSFKMVLYNANRGVCDHVQDSQLSMIFRELPPIPQPSENLKLLLLKFNSLNNPNLGSTISGENRDISKSKNRKFANGKINGFIAFRTFYCKSILNPNHQRILSKQLGKIWQKEITKDDWNLYALTYNLRDDKTLHFVEWLCNALNIKSPILPEVIKPDLPILPRETKPVRSVKRQYWIFESSIKNTVEDVYLASPQS</sequence>
<comment type="similarity">
    <text evidence="5">Belongs to the MATALPHA1 family.</text>
</comment>
<dbReference type="EMBL" id="MH707263">
    <property type="protein sequence ID" value="AZQ56623.1"/>
    <property type="molecule type" value="Genomic_DNA"/>
</dbReference>
<evidence type="ECO:0000256" key="3">
    <source>
        <dbReference type="ARBA" id="ARBA00023163"/>
    </source>
</evidence>
<dbReference type="Pfam" id="PF04769">
    <property type="entry name" value="MATalpha_HMGbox"/>
    <property type="match status" value="1"/>
</dbReference>
<dbReference type="GO" id="GO:0005634">
    <property type="term" value="C:nucleus"/>
    <property type="evidence" value="ECO:0007669"/>
    <property type="project" value="UniProtKB-SubCell"/>
</dbReference>
<comment type="subcellular location">
    <subcellularLocation>
        <location evidence="5">Nucleus</location>
    </subcellularLocation>
</comment>
<proteinExistence type="inferred from homology"/>
<feature type="domain" description="Alpha box" evidence="6">
    <location>
        <begin position="92"/>
        <end position="148"/>
    </location>
</feature>
<evidence type="ECO:0000313" key="7">
    <source>
        <dbReference type="EMBL" id="AZQ56623.1"/>
    </source>
</evidence>
<dbReference type="GO" id="GO:0008301">
    <property type="term" value="F:DNA binding, bending"/>
    <property type="evidence" value="ECO:0007669"/>
    <property type="project" value="InterPro"/>
</dbReference>
<evidence type="ECO:0000256" key="4">
    <source>
        <dbReference type="ARBA" id="ARBA00023242"/>
    </source>
</evidence>
<keyword evidence="2 5" id="KW-0238">DNA-binding</keyword>
<dbReference type="GO" id="GO:0045895">
    <property type="term" value="P:positive regulation of mating-type specific transcription, DNA-templated"/>
    <property type="evidence" value="ECO:0007669"/>
    <property type="project" value="InterPro"/>
</dbReference>
<reference evidence="7" key="1">
    <citation type="journal article" date="2018" name="FEMS Yeast Res.">
        <title>The Suhomyces clade: from single isolate to multiple species to disintegrating sex loci.</title>
        <authorList>
            <person name="Kijpornyongpan T."/>
            <person name="Urbina H."/>
            <person name="Suh S.O."/>
            <person name="Luangsa-Ard J."/>
            <person name="Aime M."/>
            <person name="Blackwell M."/>
        </authorList>
    </citation>
    <scope>NUCLEOTIDE SEQUENCE</scope>
    <source>
        <strain evidence="7">BG02-3-29-2-2</strain>
    </source>
</reference>
<accession>A0A3S9NLP1</accession>
<keyword evidence="4 5" id="KW-0539">Nucleus</keyword>
<dbReference type="PROSITE" id="PS51325">
    <property type="entry name" value="ALPHA_BOX"/>
    <property type="match status" value="1"/>
</dbReference>
<dbReference type="AlphaFoldDB" id="A0A3S9NLP1"/>
<protein>
    <submittedName>
        <fullName evidence="7">MAT alpha 1 protein</fullName>
    </submittedName>
</protein>
<evidence type="ECO:0000256" key="5">
    <source>
        <dbReference type="RuleBase" id="RU003516"/>
    </source>
</evidence>